<keyword evidence="3" id="KW-0411">Iron-sulfur</keyword>
<dbReference type="GO" id="GO:0051536">
    <property type="term" value="F:iron-sulfur cluster binding"/>
    <property type="evidence" value="ECO:0007669"/>
    <property type="project" value="UniProtKB-KW"/>
</dbReference>
<dbReference type="GeneID" id="56440085"/>
<feature type="domain" description="4Fe-4S ferredoxin-type" evidence="4">
    <location>
        <begin position="42"/>
        <end position="71"/>
    </location>
</feature>
<keyword evidence="2" id="KW-0408">Iron</keyword>
<dbReference type="Gene3D" id="3.30.70.20">
    <property type="match status" value="1"/>
</dbReference>
<evidence type="ECO:0000313" key="6">
    <source>
        <dbReference type="Proteomes" id="UP000010793"/>
    </source>
</evidence>
<sequence length="78" mass="8675">MAKGRVIIDSEQCKGCSNCVSVCPTKILYLDKENMNSWGYYPAAVTDMEKCIGCANCAMMCPDICIKVERLDEKKEGK</sequence>
<dbReference type="PROSITE" id="PS51379">
    <property type="entry name" value="4FE4S_FER_2"/>
    <property type="match status" value="2"/>
</dbReference>
<keyword evidence="6" id="KW-1185">Reference proteome</keyword>
<dbReference type="RefSeq" id="WP_013244455.1">
    <property type="nucleotide sequence ID" value="NC_019908.1"/>
</dbReference>
<dbReference type="EMBL" id="CP002873">
    <property type="protein sequence ID" value="AGA66747.1"/>
    <property type="molecule type" value="Genomic_DNA"/>
</dbReference>
<dbReference type="GO" id="GO:0046872">
    <property type="term" value="F:metal ion binding"/>
    <property type="evidence" value="ECO:0007669"/>
    <property type="project" value="UniProtKB-KW"/>
</dbReference>
<dbReference type="AlphaFoldDB" id="A0A3B6W1A0"/>
<accession>A0A3B6W1A0</accession>
<evidence type="ECO:0000256" key="3">
    <source>
        <dbReference type="ARBA" id="ARBA00023014"/>
    </source>
</evidence>
<evidence type="ECO:0000259" key="4">
    <source>
        <dbReference type="PROSITE" id="PS51379"/>
    </source>
</evidence>
<keyword evidence="1" id="KW-0479">Metal-binding</keyword>
<feature type="domain" description="4Fe-4S ferredoxin-type" evidence="4">
    <location>
        <begin position="4"/>
        <end position="33"/>
    </location>
</feature>
<name>A0A3B6W1A0_BRAPL</name>
<gene>
    <name evidence="5" type="ORF">BPP43_07685</name>
</gene>
<evidence type="ECO:0000256" key="1">
    <source>
        <dbReference type="ARBA" id="ARBA00022723"/>
    </source>
</evidence>
<dbReference type="PROSITE" id="PS00198">
    <property type="entry name" value="4FE4S_FER_1"/>
    <property type="match status" value="2"/>
</dbReference>
<dbReference type="PANTHER" id="PTHR43122:SF2">
    <property type="entry name" value="FERREDOXIN SUBUNIT OF PYRUVATE:FLAVODOXIN OXIDOREDUCTASE"/>
    <property type="match status" value="1"/>
</dbReference>
<dbReference type="Gene3D" id="3.30.70.3270">
    <property type="match status" value="1"/>
</dbReference>
<protein>
    <submittedName>
        <fullName evidence="5">Ferredoxin</fullName>
    </submittedName>
</protein>
<evidence type="ECO:0000256" key="2">
    <source>
        <dbReference type="ARBA" id="ARBA00023004"/>
    </source>
</evidence>
<proteinExistence type="predicted"/>
<reference evidence="5 6" key="1">
    <citation type="journal article" date="2013" name="Genome Announc.">
        <title>Complete Genome Sequence of the Porcine Strain Brachyspira pilosicoli P43/6/78(T.).</title>
        <authorList>
            <person name="Lin C."/>
            <person name="den Bakker H.C."/>
            <person name="Suzuki H."/>
            <person name="Lefebure T."/>
            <person name="Ponnala L."/>
            <person name="Sun Q."/>
            <person name="Stanhope M.J."/>
            <person name="Wiedmann M."/>
            <person name="Duhamel G.E."/>
        </authorList>
    </citation>
    <scope>NUCLEOTIDE SEQUENCE [LARGE SCALE GENOMIC DNA]</scope>
    <source>
        <strain evidence="5 6">P43/6/78</strain>
    </source>
</reference>
<dbReference type="PANTHER" id="PTHR43122">
    <property type="entry name" value="FERREDOXIN SUBUNIT OF PYRUVATE:FLAVODOXIN OXIDOREDUCTASE-RELATED"/>
    <property type="match status" value="1"/>
</dbReference>
<organism evidence="5 6">
    <name type="scientific">Brachyspira pilosicoli P43/6/78</name>
    <dbReference type="NCBI Taxonomy" id="1042417"/>
    <lineage>
        <taxon>Bacteria</taxon>
        <taxon>Pseudomonadati</taxon>
        <taxon>Spirochaetota</taxon>
        <taxon>Spirochaetia</taxon>
        <taxon>Brachyspirales</taxon>
        <taxon>Brachyspiraceae</taxon>
        <taxon>Brachyspira</taxon>
    </lineage>
</organism>
<evidence type="ECO:0000313" key="5">
    <source>
        <dbReference type="EMBL" id="AGA66747.1"/>
    </source>
</evidence>
<dbReference type="SUPFAM" id="SSF54862">
    <property type="entry name" value="4Fe-4S ferredoxins"/>
    <property type="match status" value="1"/>
</dbReference>
<dbReference type="KEGG" id="bpip:BPP43_07685"/>
<dbReference type="InterPro" id="IPR017900">
    <property type="entry name" value="4Fe4S_Fe_S_CS"/>
</dbReference>
<dbReference type="InterPro" id="IPR017896">
    <property type="entry name" value="4Fe4S_Fe-S-bd"/>
</dbReference>
<dbReference type="Proteomes" id="UP000010793">
    <property type="component" value="Chromosome"/>
</dbReference>
<dbReference type="Pfam" id="PF12838">
    <property type="entry name" value="Fer4_7"/>
    <property type="match status" value="1"/>
</dbReference>